<accession>U5CLK8</accession>
<dbReference type="Proteomes" id="UP000016856">
    <property type="component" value="Unassembled WGS sequence"/>
</dbReference>
<protein>
    <recommendedName>
        <fullName evidence="3">Transposase</fullName>
    </recommendedName>
</protein>
<gene>
    <name evidence="1" type="ORF">O163_14715</name>
</gene>
<evidence type="ECO:0000313" key="1">
    <source>
        <dbReference type="EMBL" id="ERM90684.1"/>
    </source>
</evidence>
<name>U5CLK8_CALSX</name>
<feature type="non-terminal residue" evidence="1">
    <location>
        <position position="94"/>
    </location>
</feature>
<organism evidence="1 2">
    <name type="scientific">Caldanaerobacter subterraneus subsp. yonseiensis KB-1</name>
    <dbReference type="NCBI Taxonomy" id="1388761"/>
    <lineage>
        <taxon>Bacteria</taxon>
        <taxon>Bacillati</taxon>
        <taxon>Bacillota</taxon>
        <taxon>Clostridia</taxon>
        <taxon>Thermoanaerobacterales</taxon>
        <taxon>Thermoanaerobacteraceae</taxon>
        <taxon>Caldanaerobacter</taxon>
    </lineage>
</organism>
<dbReference type="EMBL" id="AXDC01000081">
    <property type="protein sequence ID" value="ERM90684.1"/>
    <property type="molecule type" value="Genomic_DNA"/>
</dbReference>
<dbReference type="InterPro" id="IPR010094">
    <property type="entry name" value="Transposase_put_N"/>
</dbReference>
<reference evidence="1 2" key="1">
    <citation type="journal article" date="2013" name="Genome Announc.">
        <title>Draft Genome Sequence of an Anaerobic and Extremophilic Bacterium, Caldanaerobacter yonseiensis, Isolated from a Geothermal Hot Stream.</title>
        <authorList>
            <person name="Lee S.J."/>
            <person name="Lee Y.J."/>
            <person name="Park G.S."/>
            <person name="Kim B.C."/>
            <person name="Lee S.J."/>
            <person name="Shin J.H."/>
            <person name="Lee D.W."/>
        </authorList>
    </citation>
    <scope>NUCLEOTIDE SEQUENCE [LARGE SCALE GENOMIC DNA]</scope>
    <source>
        <strain evidence="1 2">KB-1</strain>
    </source>
</reference>
<proteinExistence type="predicted"/>
<evidence type="ECO:0008006" key="3">
    <source>
        <dbReference type="Google" id="ProtNLM"/>
    </source>
</evidence>
<comment type="caution">
    <text evidence="1">The sequence shown here is derived from an EMBL/GenBank/DDBJ whole genome shotgun (WGS) entry which is preliminary data.</text>
</comment>
<evidence type="ECO:0000313" key="2">
    <source>
        <dbReference type="Proteomes" id="UP000016856"/>
    </source>
</evidence>
<dbReference type="NCBIfam" id="TIGR01765">
    <property type="entry name" value="tspaseT_teng_N"/>
    <property type="match status" value="1"/>
</dbReference>
<dbReference type="AlphaFoldDB" id="U5CLK8"/>
<sequence length="94" mass="11034">MIVIQAKLIFLNQQDKQIVLDLMRRWSSCMRFAYKRLLEGYDRKTLKRDLQGMFDLNSRYVDDAIMKARSTLESARELGKSPKKVIFGGRDLFG</sequence>